<accession>A0A9N9E9T9</accession>
<sequence>MKTQDSYQFASYDTTWSNEDELELDGSSDKSDTNILENLHSSDVKLLDESTSILPDQSALSNSGVTITNSLAYCRVEVVKKDGTKSACDHHYELTTGTGNLKSHLHQIHRILPPEANNNNQLAARIWNSTYNLLKNLSFLHNAIEQLSIYLKQSVNRQERQDGIKLLELFLSLEEWISLNELVELLFPFAQVTGYIRENQYPTLGIMIPTLIKLFHHLRDFYLKITSSTIRT</sequence>
<proteinExistence type="predicted"/>
<dbReference type="AlphaFoldDB" id="A0A9N9E9T9"/>
<dbReference type="Proteomes" id="UP000789396">
    <property type="component" value="Unassembled WGS sequence"/>
</dbReference>
<keyword evidence="2" id="KW-1185">Reference proteome</keyword>
<feature type="non-terminal residue" evidence="1">
    <location>
        <position position="232"/>
    </location>
</feature>
<dbReference type="SUPFAM" id="SSF53098">
    <property type="entry name" value="Ribonuclease H-like"/>
    <property type="match status" value="1"/>
</dbReference>
<evidence type="ECO:0000313" key="2">
    <source>
        <dbReference type="Proteomes" id="UP000789396"/>
    </source>
</evidence>
<organism evidence="1 2">
    <name type="scientific">Racocetra fulgida</name>
    <dbReference type="NCBI Taxonomy" id="60492"/>
    <lineage>
        <taxon>Eukaryota</taxon>
        <taxon>Fungi</taxon>
        <taxon>Fungi incertae sedis</taxon>
        <taxon>Mucoromycota</taxon>
        <taxon>Glomeromycotina</taxon>
        <taxon>Glomeromycetes</taxon>
        <taxon>Diversisporales</taxon>
        <taxon>Gigasporaceae</taxon>
        <taxon>Racocetra</taxon>
    </lineage>
</organism>
<name>A0A9N9E9T9_9GLOM</name>
<gene>
    <name evidence="1" type="ORF">RFULGI_LOCUS9034</name>
</gene>
<dbReference type="EMBL" id="CAJVPZ010015434">
    <property type="protein sequence ID" value="CAG8666010.1"/>
    <property type="molecule type" value="Genomic_DNA"/>
</dbReference>
<comment type="caution">
    <text evidence="1">The sequence shown here is derived from an EMBL/GenBank/DDBJ whole genome shotgun (WGS) entry which is preliminary data.</text>
</comment>
<dbReference type="InterPro" id="IPR012337">
    <property type="entry name" value="RNaseH-like_sf"/>
</dbReference>
<dbReference type="OrthoDB" id="2284502at2759"/>
<protein>
    <submittedName>
        <fullName evidence="1">9385_t:CDS:1</fullName>
    </submittedName>
</protein>
<reference evidence="1" key="1">
    <citation type="submission" date="2021-06" db="EMBL/GenBank/DDBJ databases">
        <authorList>
            <person name="Kallberg Y."/>
            <person name="Tangrot J."/>
            <person name="Rosling A."/>
        </authorList>
    </citation>
    <scope>NUCLEOTIDE SEQUENCE</scope>
    <source>
        <strain evidence="1">IN212</strain>
    </source>
</reference>
<evidence type="ECO:0000313" key="1">
    <source>
        <dbReference type="EMBL" id="CAG8666010.1"/>
    </source>
</evidence>